<dbReference type="AlphaFoldDB" id="Q65ZS9"/>
<accession>Q65ZS9</accession>
<proteinExistence type="predicted"/>
<dbReference type="EMBL" id="D78185">
    <property type="protein sequence ID" value="BAA11252.1"/>
    <property type="molecule type" value="Genomic_DNA"/>
</dbReference>
<name>Q65ZS9_YEASX</name>
<organism evidence="1">
    <name type="scientific">Saccharomyces cerevisiae</name>
    <name type="common">Baker's yeast</name>
    <dbReference type="NCBI Taxonomy" id="4932"/>
    <lineage>
        <taxon>Eukaryota</taxon>
        <taxon>Fungi</taxon>
        <taxon>Dikarya</taxon>
        <taxon>Ascomycota</taxon>
        <taxon>Saccharomycotina</taxon>
        <taxon>Saccharomycetes</taxon>
        <taxon>Saccharomycetales</taxon>
        <taxon>Saccharomycetaceae</taxon>
        <taxon>Saccharomyces</taxon>
    </lineage>
</organism>
<reference evidence="1" key="2">
    <citation type="journal article" date="1996" name="FEBS Lett.">
        <title>Deoxyhypusine synthase gene is essential for cell viability in the yeast Saccharomyces cerevisiae.</title>
        <authorList>
            <person name="Sasaki H."/>
            <person name="Abid R.M."/>
            <person name="Miyazaki M."/>
        </authorList>
    </citation>
    <scope>NUCLEOTIDE SEQUENCE</scope>
    <source>
        <strain evidence="1">131</strain>
    </source>
</reference>
<reference evidence="1" key="1">
    <citation type="journal article" date="1995" name="Science">
        <title>Complete nucletide sequence of Saccharomyces cerevisiae chromosome VIII (gene, YHR068w) ( CDS 19879..21042 ).</title>
        <authorList>
            <person name="Johnston M."/>
            <person name="Andrews S.C."/>
            <person name="Brinkman R."/>
            <person name="Cooper J.A."/>
            <person name="Ding H."/>
            <person name="Dover J."/>
            <person name="Du Z."/>
            <person name="Favello A."/>
            <person name="Fulton L."/>
            <person name="Gattung S."/>
            <person name="Waterston R."/>
        </authorList>
    </citation>
    <scope>NUCLEOTIDE SEQUENCE</scope>
    <source>
        <strain evidence="1">131</strain>
    </source>
</reference>
<sequence>MYISILTQSTSLYQFCI</sequence>
<evidence type="ECO:0000313" key="1">
    <source>
        <dbReference type="EMBL" id="BAA11252.1"/>
    </source>
</evidence>
<protein>
    <submittedName>
        <fullName evidence="1">Saccharomyces cerevisiae DYS 1 deoxyhypusine synthase</fullName>
    </submittedName>
</protein>